<proteinExistence type="predicted"/>
<evidence type="ECO:0008006" key="3">
    <source>
        <dbReference type="Google" id="ProtNLM"/>
    </source>
</evidence>
<gene>
    <name evidence="1" type="ORF">GGD88_000316</name>
</gene>
<reference evidence="1 2" key="1">
    <citation type="submission" date="2020-08" db="EMBL/GenBank/DDBJ databases">
        <title>Genome sequencing of Purple Non-Sulfur Bacteria from various extreme environments.</title>
        <authorList>
            <person name="Mayer M."/>
        </authorList>
    </citation>
    <scope>NUCLEOTIDE SEQUENCE [LARGE SCALE GENOMIC DNA]</scope>
    <source>
        <strain evidence="1 2">JA135</strain>
    </source>
</reference>
<evidence type="ECO:0000313" key="2">
    <source>
        <dbReference type="Proteomes" id="UP000555728"/>
    </source>
</evidence>
<organism evidence="1 2">
    <name type="scientific">Roseospira goensis</name>
    <dbReference type="NCBI Taxonomy" id="391922"/>
    <lineage>
        <taxon>Bacteria</taxon>
        <taxon>Pseudomonadati</taxon>
        <taxon>Pseudomonadota</taxon>
        <taxon>Alphaproteobacteria</taxon>
        <taxon>Rhodospirillales</taxon>
        <taxon>Rhodospirillaceae</taxon>
        <taxon>Roseospira</taxon>
    </lineage>
</organism>
<comment type="caution">
    <text evidence="1">The sequence shown here is derived from an EMBL/GenBank/DDBJ whole genome shotgun (WGS) entry which is preliminary data.</text>
</comment>
<dbReference type="EMBL" id="JACIGI010000002">
    <property type="protein sequence ID" value="MBB4284609.1"/>
    <property type="molecule type" value="Genomic_DNA"/>
</dbReference>
<dbReference type="Proteomes" id="UP000555728">
    <property type="component" value="Unassembled WGS sequence"/>
</dbReference>
<dbReference type="RefSeq" id="WP_184431090.1">
    <property type="nucleotide sequence ID" value="NZ_JACIGI010000002.1"/>
</dbReference>
<accession>A0A7W6WJE3</accession>
<protein>
    <recommendedName>
        <fullName evidence="3">WbqC family protein</fullName>
    </recommendedName>
</protein>
<keyword evidence="2" id="KW-1185">Reference proteome</keyword>
<evidence type="ECO:0000313" key="1">
    <source>
        <dbReference type="EMBL" id="MBB4284609.1"/>
    </source>
</evidence>
<sequence>MTTVAIMQPYFVPYAGYFRLLAAADLFVIYDCVQFPRRGWVHRNRLRTHAGTLDWLTLPLERPPWQARLDSIRLAADAPERLRAALRAFALMHTEAGAALAEDLLLSGTAGRPLMRDYLETQLGRTAARLGLTTPVVRSSTLALPEPLRGPDRILAVCARLGATHYVNAPGGAGLYDPAAFAAFGVALRVLPPWTGAYDSILQRLADAPAEQVAAEIRAQSGPAGAAP</sequence>
<dbReference type="InterPro" id="IPR014985">
    <property type="entry name" value="WbqC"/>
</dbReference>
<dbReference type="Pfam" id="PF08889">
    <property type="entry name" value="WbqC"/>
    <property type="match status" value="1"/>
</dbReference>
<dbReference type="AlphaFoldDB" id="A0A7W6WJE3"/>
<name>A0A7W6WJE3_9PROT</name>